<dbReference type="EMBL" id="JAUOPU010000002">
    <property type="protein sequence ID" value="MDO6541517.1"/>
    <property type="molecule type" value="Genomic_DNA"/>
</dbReference>
<dbReference type="GO" id="GO:0005886">
    <property type="term" value="C:plasma membrane"/>
    <property type="evidence" value="ECO:0007669"/>
    <property type="project" value="UniProtKB-SubCell"/>
</dbReference>
<dbReference type="Pfam" id="PF04403">
    <property type="entry name" value="PqiA"/>
    <property type="match status" value="2"/>
</dbReference>
<comment type="subcellular location">
    <subcellularLocation>
        <location evidence="1">Cell inner membrane</location>
        <topology evidence="1">Multi-pass membrane protein</topology>
    </subcellularLocation>
</comment>
<accession>A0AAW7Y3I8</accession>
<keyword evidence="3" id="KW-1003">Cell membrane</keyword>
<feature type="compositionally biased region" description="Polar residues" evidence="8">
    <location>
        <begin position="440"/>
        <end position="453"/>
    </location>
</feature>
<evidence type="ECO:0000256" key="3">
    <source>
        <dbReference type="ARBA" id="ARBA00022475"/>
    </source>
</evidence>
<feature type="transmembrane region" description="Helical" evidence="9">
    <location>
        <begin position="181"/>
        <end position="200"/>
    </location>
</feature>
<feature type="transmembrane region" description="Helical" evidence="9">
    <location>
        <begin position="407"/>
        <end position="430"/>
    </location>
</feature>
<evidence type="ECO:0000313" key="11">
    <source>
        <dbReference type="Proteomes" id="UP001170624"/>
    </source>
</evidence>
<feature type="transmembrane region" description="Helical" evidence="9">
    <location>
        <begin position="52"/>
        <end position="78"/>
    </location>
</feature>
<feature type="transmembrane region" description="Helical" evidence="9">
    <location>
        <begin position="325"/>
        <end position="349"/>
    </location>
</feature>
<evidence type="ECO:0000256" key="1">
    <source>
        <dbReference type="ARBA" id="ARBA00004429"/>
    </source>
</evidence>
<comment type="caution">
    <text evidence="10">The sequence shown here is derived from an EMBL/GenBank/DDBJ whole genome shotgun (WGS) entry which is preliminary data.</text>
</comment>
<evidence type="ECO:0000313" key="10">
    <source>
        <dbReference type="EMBL" id="MDO6541517.1"/>
    </source>
</evidence>
<dbReference type="Proteomes" id="UP001170624">
    <property type="component" value="Unassembled WGS sequence"/>
</dbReference>
<evidence type="ECO:0000256" key="2">
    <source>
        <dbReference type="ARBA" id="ARBA00007555"/>
    </source>
</evidence>
<evidence type="ECO:0000256" key="5">
    <source>
        <dbReference type="ARBA" id="ARBA00022692"/>
    </source>
</evidence>
<comment type="similarity">
    <text evidence="2">Belongs to the PqiA family.</text>
</comment>
<keyword evidence="5 9" id="KW-0812">Transmembrane</keyword>
<dbReference type="AlphaFoldDB" id="A0AAW7Y3I8"/>
<dbReference type="InterPro" id="IPR007498">
    <property type="entry name" value="PqiA-like"/>
</dbReference>
<protein>
    <submittedName>
        <fullName evidence="10">Paraquat-inducible protein A</fullName>
    </submittedName>
</protein>
<dbReference type="PANTHER" id="PTHR30462">
    <property type="entry name" value="INTERMEMBRANE TRANSPORT PROTEIN PQIB-RELATED"/>
    <property type="match status" value="1"/>
</dbReference>
<proteinExistence type="inferred from homology"/>
<feature type="transmembrane region" description="Helical" evidence="9">
    <location>
        <begin position="278"/>
        <end position="297"/>
    </location>
</feature>
<dbReference type="InterPro" id="IPR005219">
    <property type="entry name" value="PqiA-like_proteobact"/>
</dbReference>
<gene>
    <name evidence="10" type="ORF">Q4568_03180</name>
</gene>
<evidence type="ECO:0000256" key="6">
    <source>
        <dbReference type="ARBA" id="ARBA00022989"/>
    </source>
</evidence>
<feature type="transmembrane region" description="Helical" evidence="9">
    <location>
        <begin position="374"/>
        <end position="395"/>
    </location>
</feature>
<evidence type="ECO:0000256" key="4">
    <source>
        <dbReference type="ARBA" id="ARBA00022519"/>
    </source>
</evidence>
<dbReference type="RefSeq" id="WP_303498266.1">
    <property type="nucleotide sequence ID" value="NZ_JAUOPU010000002.1"/>
</dbReference>
<organism evidence="10 11">
    <name type="scientific">Photobacterium sanguinicancri</name>
    <dbReference type="NCBI Taxonomy" id="875932"/>
    <lineage>
        <taxon>Bacteria</taxon>
        <taxon>Pseudomonadati</taxon>
        <taxon>Pseudomonadota</taxon>
        <taxon>Gammaproteobacteria</taxon>
        <taxon>Vibrionales</taxon>
        <taxon>Vibrionaceae</taxon>
        <taxon>Photobacterium</taxon>
    </lineage>
</organism>
<dbReference type="InterPro" id="IPR051800">
    <property type="entry name" value="PqiA-PqiB_transport"/>
</dbReference>
<sequence length="466" mass="52153">MTYRFTTEAKIACEECGLVMSVPVLHEGEKATCPRCHHGVVKQINQPFQRPMAFGIATLVMLALSVSFPFMSFSVQGLNQNITLLHAAFMLQHFENSLLALLLLLTVVILPGCYIVMVMYLYRQSAHIQKGTFYHANKNTVKRVARLLFHIEPWLMVDVFLIGVLVSLIKIASLADVGLGMSFWAFCIYTGLVVKFVSMVDRTWLWHQIEPLQPLAGVNEGDSHISGNHESCHLCAQLNPPVNNAPPQDSNQHKPPKCHRCGSRLHPYDPTRTLQRSWALLLTSMVFYIPANLYPMMYTVSLGQTEGSTIMGGVVLLWKLGSYPIAFVIFFASVIIPLAKMMALIWLFIHAQRGNESSAQQSIQSLKIYRMTEFIGRWSMIDIFVVAILVALVQLHNLMAIFPGPAALSFAAVVVFTMLSAMSFDPRVFWAQSSKSKMPQASSTSDIPSNGNNDVLLPFNENKHYE</sequence>
<evidence type="ECO:0000256" key="8">
    <source>
        <dbReference type="SAM" id="MobiDB-lite"/>
    </source>
</evidence>
<feature type="transmembrane region" description="Helical" evidence="9">
    <location>
        <begin position="98"/>
        <end position="122"/>
    </location>
</feature>
<feature type="transmembrane region" description="Helical" evidence="9">
    <location>
        <begin position="147"/>
        <end position="169"/>
    </location>
</feature>
<evidence type="ECO:0000256" key="9">
    <source>
        <dbReference type="SAM" id="Phobius"/>
    </source>
</evidence>
<keyword evidence="6 9" id="KW-1133">Transmembrane helix</keyword>
<dbReference type="NCBIfam" id="TIGR00155">
    <property type="entry name" value="pqiA_fam"/>
    <property type="match status" value="1"/>
</dbReference>
<feature type="region of interest" description="Disordered" evidence="8">
    <location>
        <begin position="440"/>
        <end position="466"/>
    </location>
</feature>
<reference evidence="10" key="1">
    <citation type="submission" date="2023-07" db="EMBL/GenBank/DDBJ databases">
        <title>Genome content predicts the carbon catabolic preferences of heterotrophic bacteria.</title>
        <authorList>
            <person name="Gralka M."/>
        </authorList>
    </citation>
    <scope>NUCLEOTIDE SEQUENCE</scope>
    <source>
        <strain evidence="10">G2M05</strain>
    </source>
</reference>
<keyword evidence="7 9" id="KW-0472">Membrane</keyword>
<keyword evidence="4" id="KW-0997">Cell inner membrane</keyword>
<dbReference type="PANTHER" id="PTHR30462:SF3">
    <property type="entry name" value="INTERMEMBRANE TRANSPORT PROTEIN PQIA"/>
    <property type="match status" value="1"/>
</dbReference>
<name>A0AAW7Y3I8_9GAMM</name>
<evidence type="ECO:0000256" key="7">
    <source>
        <dbReference type="ARBA" id="ARBA00023136"/>
    </source>
</evidence>